<evidence type="ECO:0000313" key="2">
    <source>
        <dbReference type="Proteomes" id="UP001291623"/>
    </source>
</evidence>
<accession>A0AAE1SSI0</accession>
<protein>
    <submittedName>
        <fullName evidence="1">Uncharacterized protein</fullName>
    </submittedName>
</protein>
<dbReference type="AlphaFoldDB" id="A0AAE1SSI0"/>
<comment type="caution">
    <text evidence="1">The sequence shown here is derived from an EMBL/GenBank/DDBJ whole genome shotgun (WGS) entry which is preliminary data.</text>
</comment>
<sequence>MSQKVSKGCIFYFDIANHPGMKKVIEMVEAQAWGHLFQPSMALLFEAEVTELYGSLLVTYGGAIPLANINGIDFTLNEGTLGKILEVPTEGVSTI</sequence>
<dbReference type="EMBL" id="JAVYJV010000003">
    <property type="protein sequence ID" value="KAK4374808.1"/>
    <property type="molecule type" value="Genomic_DNA"/>
</dbReference>
<proteinExistence type="predicted"/>
<gene>
    <name evidence="1" type="ORF">RND71_005485</name>
</gene>
<organism evidence="1 2">
    <name type="scientific">Anisodus tanguticus</name>
    <dbReference type="NCBI Taxonomy" id="243964"/>
    <lineage>
        <taxon>Eukaryota</taxon>
        <taxon>Viridiplantae</taxon>
        <taxon>Streptophyta</taxon>
        <taxon>Embryophyta</taxon>
        <taxon>Tracheophyta</taxon>
        <taxon>Spermatophyta</taxon>
        <taxon>Magnoliopsida</taxon>
        <taxon>eudicotyledons</taxon>
        <taxon>Gunneridae</taxon>
        <taxon>Pentapetalae</taxon>
        <taxon>asterids</taxon>
        <taxon>lamiids</taxon>
        <taxon>Solanales</taxon>
        <taxon>Solanaceae</taxon>
        <taxon>Solanoideae</taxon>
        <taxon>Hyoscyameae</taxon>
        <taxon>Anisodus</taxon>
    </lineage>
</organism>
<name>A0AAE1SSI0_9SOLA</name>
<keyword evidence="2" id="KW-1185">Reference proteome</keyword>
<evidence type="ECO:0000313" key="1">
    <source>
        <dbReference type="EMBL" id="KAK4374808.1"/>
    </source>
</evidence>
<dbReference type="Proteomes" id="UP001291623">
    <property type="component" value="Unassembled WGS sequence"/>
</dbReference>
<reference evidence="1" key="1">
    <citation type="submission" date="2023-12" db="EMBL/GenBank/DDBJ databases">
        <title>Genome assembly of Anisodus tanguticus.</title>
        <authorList>
            <person name="Wang Y.-J."/>
        </authorList>
    </citation>
    <scope>NUCLEOTIDE SEQUENCE</scope>
    <source>
        <strain evidence="1">KB-2021</strain>
        <tissue evidence="1">Leaf</tissue>
    </source>
</reference>